<dbReference type="PANTHER" id="PTHR45847:SF10">
    <property type="entry name" value="FATTY ACID AMIDE HYDROLASE 1"/>
    <property type="match status" value="1"/>
</dbReference>
<evidence type="ECO:0000256" key="20">
    <source>
        <dbReference type="SAM" id="Phobius"/>
    </source>
</evidence>
<evidence type="ECO:0000256" key="16">
    <source>
        <dbReference type="ARBA" id="ARBA00052709"/>
    </source>
</evidence>
<keyword evidence="7" id="KW-0443">Lipid metabolism</keyword>
<evidence type="ECO:0000256" key="7">
    <source>
        <dbReference type="ARBA" id="ARBA00023098"/>
    </source>
</evidence>
<evidence type="ECO:0000259" key="21">
    <source>
        <dbReference type="Pfam" id="PF01425"/>
    </source>
</evidence>
<feature type="domain" description="Amidase" evidence="21">
    <location>
        <begin position="96"/>
        <end position="571"/>
    </location>
</feature>
<feature type="active site" description="Charge relay system" evidence="18">
    <location>
        <position position="151"/>
    </location>
</feature>
<dbReference type="Proteomes" id="UP000095282">
    <property type="component" value="Unplaced"/>
</dbReference>
<evidence type="ECO:0000256" key="19">
    <source>
        <dbReference type="PIRSR" id="PIRSR001221-2"/>
    </source>
</evidence>
<keyword evidence="20" id="KW-1133">Transmembrane helix</keyword>
<organism evidence="22 23">
    <name type="scientific">Caenorhabditis tropicalis</name>
    <dbReference type="NCBI Taxonomy" id="1561998"/>
    <lineage>
        <taxon>Eukaryota</taxon>
        <taxon>Metazoa</taxon>
        <taxon>Ecdysozoa</taxon>
        <taxon>Nematoda</taxon>
        <taxon>Chromadorea</taxon>
        <taxon>Rhabditida</taxon>
        <taxon>Rhabditina</taxon>
        <taxon>Rhabditomorpha</taxon>
        <taxon>Rhabditoidea</taxon>
        <taxon>Rhabditidae</taxon>
        <taxon>Peloderinae</taxon>
        <taxon>Caenorhabditis</taxon>
    </lineage>
</organism>
<evidence type="ECO:0000256" key="17">
    <source>
        <dbReference type="ARBA" id="ARBA00077216"/>
    </source>
</evidence>
<evidence type="ECO:0000256" key="6">
    <source>
        <dbReference type="ARBA" id="ARBA00022963"/>
    </source>
</evidence>
<dbReference type="FunFam" id="3.90.1300.10:FF:000001">
    <property type="entry name" value="Fatty-acid amide hydrolase 1"/>
    <property type="match status" value="1"/>
</dbReference>
<feature type="transmembrane region" description="Helical" evidence="20">
    <location>
        <begin position="12"/>
        <end position="31"/>
    </location>
</feature>
<evidence type="ECO:0000256" key="14">
    <source>
        <dbReference type="ARBA" id="ARBA00051454"/>
    </source>
</evidence>
<evidence type="ECO:0000256" key="9">
    <source>
        <dbReference type="ARBA" id="ARBA00048052"/>
    </source>
</evidence>
<evidence type="ECO:0000256" key="5">
    <source>
        <dbReference type="ARBA" id="ARBA00022801"/>
    </source>
</evidence>
<keyword evidence="20" id="KW-0812">Transmembrane</keyword>
<evidence type="ECO:0000256" key="11">
    <source>
        <dbReference type="ARBA" id="ARBA00050294"/>
    </source>
</evidence>
<evidence type="ECO:0000256" key="12">
    <source>
        <dbReference type="ARBA" id="ARBA00050992"/>
    </source>
</evidence>
<feature type="active site" description="Charge relay system" evidence="18">
    <location>
        <position position="226"/>
    </location>
</feature>
<comment type="catalytic activity">
    <reaction evidence="15">
        <text>N-docosanoyl-ethanolamine + H2O = docosanoate + ethanolamine</text>
        <dbReference type="Rhea" id="RHEA:63128"/>
        <dbReference type="ChEBI" id="CHEBI:15377"/>
        <dbReference type="ChEBI" id="CHEBI:23858"/>
        <dbReference type="ChEBI" id="CHEBI:57603"/>
        <dbReference type="ChEBI" id="CHEBI:146186"/>
    </reaction>
    <physiologicalReaction direction="left-to-right" evidence="15">
        <dbReference type="Rhea" id="RHEA:63129"/>
    </physiologicalReaction>
</comment>
<evidence type="ECO:0000313" key="23">
    <source>
        <dbReference type="WBParaSite" id="Csp11.Scaffold629.g8485.t1"/>
    </source>
</evidence>
<keyword evidence="4" id="KW-0597">Phosphoprotein</keyword>
<dbReference type="GO" id="GO:0004040">
    <property type="term" value="F:amidase activity"/>
    <property type="evidence" value="ECO:0007669"/>
    <property type="project" value="TreeGrafter"/>
</dbReference>
<comment type="catalytic activity">
    <reaction evidence="13">
        <text>N-(9Z-hexadecenoyl) ethanolamine + H2O = (9Z)-hexadecenoate + ethanolamine</text>
        <dbReference type="Rhea" id="RHEA:35563"/>
        <dbReference type="ChEBI" id="CHEBI:15377"/>
        <dbReference type="ChEBI" id="CHEBI:32372"/>
        <dbReference type="ChEBI" id="CHEBI:57603"/>
        <dbReference type="ChEBI" id="CHEBI:71465"/>
    </reaction>
    <physiologicalReaction direction="left-to-right" evidence="13">
        <dbReference type="Rhea" id="RHEA:35564"/>
    </physiologicalReaction>
</comment>
<sequence length="584" mass="65341">MIKIIGSVSRSNMLFYVALILLGIGAYYYHFRESRRKIIERLETVVQRRRDDLSKNVEEARRIGNKLDAQRRDWIGGLDFEQLQGELQRGHVSCAEAVRTYFYKGVLAHEKTNAVTAFILEAEQQAEELDEKAKSPSYVKPPMFGIPLSLKECLKVKGYDTTRGFVQDAYKPSTEDSIQIEHYKKLGLIPFCQTNVPQSLLSYNCSNPLFGTTTNPYDKTRTCGGSSGGEGALIGAGGSLIGIGTDVGGSVRIPCHFTGTAGLKPSKMRFAHRGGGASVPGKPLIDANDGPMAQDVKTNVEFLKNVWGDIDFQSDRDPYCPPVHWNESLYSSEKKLRIGYYIDDGWFTPTPALQRAVLESKKHLEKAGHTVIPFYPPRLTEVIKLYFRAVCLDGGQYVLNKLLKDMIEPTIRFQTTIWMIPTWVQRALSYPITLVFPRLGVLMSSLTRDTFELREAYADIEAYREEFVGLMMKDNLDVILCPASIMPAPQHDIPSKVLCGVSYTCLYNLLDFGAGVVPVTKVNKSDEEKLINEYPETDKWYQITKSATIGAIGMPIGVQVAAPPFREEAVLRTMREIELAITGK</sequence>
<dbReference type="Pfam" id="PF01425">
    <property type="entry name" value="Amidase"/>
    <property type="match status" value="1"/>
</dbReference>
<dbReference type="GO" id="GO:0009062">
    <property type="term" value="P:fatty acid catabolic process"/>
    <property type="evidence" value="ECO:0007669"/>
    <property type="project" value="TreeGrafter"/>
</dbReference>
<name>A0A1I7UEE5_9PELO</name>
<dbReference type="InterPro" id="IPR020556">
    <property type="entry name" value="Amidase_CS"/>
</dbReference>
<keyword evidence="5" id="KW-0378">Hydrolase</keyword>
<dbReference type="AlphaFoldDB" id="A0A1I7UEE5"/>
<feature type="active site" description="Acyl-ester intermediate" evidence="18">
    <location>
        <position position="250"/>
    </location>
</feature>
<evidence type="ECO:0000256" key="18">
    <source>
        <dbReference type="PIRSR" id="PIRSR001221-1"/>
    </source>
</evidence>
<comment type="catalytic activity">
    <reaction evidence="10">
        <text>N-(5Z,8Z,11Z,14Z-eicosatetraenoyl)-ethanolamine + H2O = ethanolamine + (5Z,8Z,11Z,14Z)-eicosatetraenoate</text>
        <dbReference type="Rhea" id="RHEA:26136"/>
        <dbReference type="ChEBI" id="CHEBI:2700"/>
        <dbReference type="ChEBI" id="CHEBI:15377"/>
        <dbReference type="ChEBI" id="CHEBI:32395"/>
        <dbReference type="ChEBI" id="CHEBI:57603"/>
        <dbReference type="EC" id="3.5.1.99"/>
    </reaction>
    <physiologicalReaction direction="left-to-right" evidence="10">
        <dbReference type="Rhea" id="RHEA:26137"/>
    </physiologicalReaction>
</comment>
<accession>A0A1I7UEE5</accession>
<evidence type="ECO:0000313" key="22">
    <source>
        <dbReference type="Proteomes" id="UP000095282"/>
    </source>
</evidence>
<dbReference type="STRING" id="1561998.A0A1I7UEE5"/>
<dbReference type="GO" id="GO:0017064">
    <property type="term" value="F:fatty acid amide hydrolase activity"/>
    <property type="evidence" value="ECO:0007669"/>
    <property type="project" value="UniProtKB-EC"/>
</dbReference>
<comment type="catalytic activity">
    <reaction evidence="16">
        <text>N-(5Z,8Z,11Z,14Z)-eicosatetraenoyl-glycine + H2O = (5Z,8Z,11Z,14Z)-eicosatetraenoate + glycine</text>
        <dbReference type="Rhea" id="RHEA:64108"/>
        <dbReference type="ChEBI" id="CHEBI:15377"/>
        <dbReference type="ChEBI" id="CHEBI:32395"/>
        <dbReference type="ChEBI" id="CHEBI:57305"/>
        <dbReference type="ChEBI" id="CHEBI:59002"/>
    </reaction>
    <physiologicalReaction direction="left-to-right" evidence="16">
        <dbReference type="Rhea" id="RHEA:64109"/>
    </physiologicalReaction>
</comment>
<dbReference type="eggNOG" id="KOG1212">
    <property type="taxonomic scope" value="Eukaryota"/>
</dbReference>
<dbReference type="InterPro" id="IPR023631">
    <property type="entry name" value="Amidase_dom"/>
</dbReference>
<proteinExistence type="inferred from homology"/>
<evidence type="ECO:0000256" key="13">
    <source>
        <dbReference type="ARBA" id="ARBA00051346"/>
    </source>
</evidence>
<dbReference type="PROSITE" id="PS00571">
    <property type="entry name" value="AMIDASES"/>
    <property type="match status" value="1"/>
</dbReference>
<dbReference type="InterPro" id="IPR052096">
    <property type="entry name" value="Endocannabinoid_amidase"/>
</dbReference>
<evidence type="ECO:0000256" key="15">
    <source>
        <dbReference type="ARBA" id="ARBA00052458"/>
    </source>
</evidence>
<comment type="catalytic activity">
    <reaction evidence="1">
        <text>(9Z)-octadecenamide + H2O = (9Z)-octadecenoate + NH4(+)</text>
        <dbReference type="Rhea" id="RHEA:26506"/>
        <dbReference type="ChEBI" id="CHEBI:15377"/>
        <dbReference type="ChEBI" id="CHEBI:28938"/>
        <dbReference type="ChEBI" id="CHEBI:30823"/>
        <dbReference type="ChEBI" id="CHEBI:116314"/>
        <dbReference type="EC" id="3.5.1.99"/>
    </reaction>
    <physiologicalReaction direction="left-to-right" evidence="1">
        <dbReference type="Rhea" id="RHEA:26507"/>
    </physiologicalReaction>
</comment>
<evidence type="ECO:0000256" key="3">
    <source>
        <dbReference type="ARBA" id="ARBA00012112"/>
    </source>
</evidence>
<evidence type="ECO:0000256" key="2">
    <source>
        <dbReference type="ARBA" id="ARBA00009199"/>
    </source>
</evidence>
<comment type="catalytic activity">
    <reaction evidence="9">
        <text>N-(9Z-octadecenoyl) ethanolamine + H2O = ethanolamine + (9Z)-octadecenoate</text>
        <dbReference type="Rhea" id="RHEA:45060"/>
        <dbReference type="ChEBI" id="CHEBI:15377"/>
        <dbReference type="ChEBI" id="CHEBI:30823"/>
        <dbReference type="ChEBI" id="CHEBI:57603"/>
        <dbReference type="ChEBI" id="CHEBI:71466"/>
    </reaction>
    <physiologicalReaction direction="left-to-right" evidence="9">
        <dbReference type="Rhea" id="RHEA:45061"/>
    </physiologicalReaction>
</comment>
<feature type="binding site" evidence="19">
    <location>
        <position position="226"/>
    </location>
    <ligand>
        <name>substrate</name>
    </ligand>
</feature>
<keyword evidence="22" id="KW-1185">Reference proteome</keyword>
<feature type="binding site" evidence="19">
    <location>
        <begin position="247"/>
        <end position="250"/>
    </location>
    <ligand>
        <name>substrate</name>
    </ligand>
</feature>
<dbReference type="PANTHER" id="PTHR45847">
    <property type="entry name" value="FATTY ACID AMIDE HYDROLASE"/>
    <property type="match status" value="1"/>
</dbReference>
<protein>
    <recommendedName>
        <fullName evidence="3">fatty acid amide hydrolase</fullName>
        <ecNumber evidence="3">3.5.1.99</ecNumber>
    </recommendedName>
    <alternativeName>
        <fullName evidence="17">Anandamide amidohydrolase 1</fullName>
    </alternativeName>
</protein>
<feature type="binding site" evidence="19">
    <location>
        <position position="200"/>
    </location>
    <ligand>
        <name>substrate</name>
    </ligand>
</feature>
<comment type="catalytic activity">
    <reaction evidence="14">
        <text>N-octadecanoyl ethanolamine + H2O = octadecanoate + ethanolamine</text>
        <dbReference type="Rhea" id="RHEA:63124"/>
        <dbReference type="ChEBI" id="CHEBI:15377"/>
        <dbReference type="ChEBI" id="CHEBI:25629"/>
        <dbReference type="ChEBI" id="CHEBI:57603"/>
        <dbReference type="ChEBI" id="CHEBI:85299"/>
    </reaction>
    <physiologicalReaction direction="left-to-right" evidence="14">
        <dbReference type="Rhea" id="RHEA:63125"/>
    </physiologicalReaction>
</comment>
<dbReference type="EC" id="3.5.1.99" evidence="3"/>
<evidence type="ECO:0000256" key="4">
    <source>
        <dbReference type="ARBA" id="ARBA00022553"/>
    </source>
</evidence>
<dbReference type="PIRSF" id="PIRSF001221">
    <property type="entry name" value="Amidase_fungi"/>
    <property type="match status" value="1"/>
</dbReference>
<evidence type="ECO:0000256" key="8">
    <source>
        <dbReference type="ARBA" id="ARBA00047450"/>
    </source>
</evidence>
<dbReference type="InterPro" id="IPR036928">
    <property type="entry name" value="AS_sf"/>
</dbReference>
<keyword evidence="20" id="KW-0472">Membrane</keyword>
<evidence type="ECO:0000256" key="10">
    <source>
        <dbReference type="ARBA" id="ARBA00048606"/>
    </source>
</evidence>
<comment type="similarity">
    <text evidence="2">Belongs to the amidase family.</text>
</comment>
<dbReference type="Gene3D" id="3.90.1300.10">
    <property type="entry name" value="Amidase signature (AS) domain"/>
    <property type="match status" value="1"/>
</dbReference>
<keyword evidence="6" id="KW-0442">Lipid degradation</keyword>
<dbReference type="WBParaSite" id="Csp11.Scaffold629.g8485.t1">
    <property type="protein sequence ID" value="Csp11.Scaffold629.g8485.t1"/>
    <property type="gene ID" value="Csp11.Scaffold629.g8485"/>
</dbReference>
<comment type="catalytic activity">
    <reaction evidence="11">
        <text>N-(5Z,8Z,11Z,14Z-eicosatetraenoyl)-L-serine + H2O = (5Z,8Z,11Z,14Z)-eicosatetraenoate + L-serine</text>
        <dbReference type="Rhea" id="RHEA:64116"/>
        <dbReference type="ChEBI" id="CHEBI:15377"/>
        <dbReference type="ChEBI" id="CHEBI:32395"/>
        <dbReference type="ChEBI" id="CHEBI:33384"/>
        <dbReference type="ChEBI" id="CHEBI:149697"/>
    </reaction>
    <physiologicalReaction direction="left-to-right" evidence="11">
        <dbReference type="Rhea" id="RHEA:64117"/>
    </physiologicalReaction>
</comment>
<evidence type="ECO:0000256" key="1">
    <source>
        <dbReference type="ARBA" id="ARBA00000208"/>
    </source>
</evidence>
<comment type="catalytic activity">
    <reaction evidence="8">
        <text>(9Z)-octadecenoate + glycine = N-(9Z-octadecenoyl)glycine + H2O</text>
        <dbReference type="Rhea" id="RHEA:51316"/>
        <dbReference type="ChEBI" id="CHEBI:15377"/>
        <dbReference type="ChEBI" id="CHEBI:30823"/>
        <dbReference type="ChEBI" id="CHEBI:57305"/>
        <dbReference type="ChEBI" id="CHEBI:133992"/>
    </reaction>
    <physiologicalReaction direction="right-to-left" evidence="8">
        <dbReference type="Rhea" id="RHEA:51318"/>
    </physiologicalReaction>
</comment>
<dbReference type="SUPFAM" id="SSF75304">
    <property type="entry name" value="Amidase signature (AS) enzymes"/>
    <property type="match status" value="1"/>
</dbReference>
<reference evidence="23" key="1">
    <citation type="submission" date="2016-11" db="UniProtKB">
        <authorList>
            <consortium name="WormBaseParasite"/>
        </authorList>
    </citation>
    <scope>IDENTIFICATION</scope>
</reference>
<comment type="catalytic activity">
    <reaction evidence="12">
        <text>N-(15Z-tetracosenoyl)-ethanolamine + H2O = (15Z)-tetracosenoate + ethanolamine</text>
        <dbReference type="Rhea" id="RHEA:63144"/>
        <dbReference type="ChEBI" id="CHEBI:15377"/>
        <dbReference type="ChEBI" id="CHEBI:32392"/>
        <dbReference type="ChEBI" id="CHEBI:57603"/>
        <dbReference type="ChEBI" id="CHEBI:146187"/>
    </reaction>
    <physiologicalReaction direction="left-to-right" evidence="12">
        <dbReference type="Rhea" id="RHEA:63145"/>
    </physiologicalReaction>
</comment>